<reference evidence="2 3" key="1">
    <citation type="submission" date="2023-12" db="EMBL/GenBank/DDBJ databases">
        <title>A. evansii MAY27, complete genome.</title>
        <authorList>
            <person name="Wang Y."/>
        </authorList>
    </citation>
    <scope>NUCLEOTIDE SEQUENCE [LARGE SCALE GENOMIC DNA]</scope>
    <source>
        <strain evidence="2 3">MAY27</strain>
    </source>
</reference>
<sequence length="659" mass="74089">MTAWQIDRLGASPEQAGPDASEVPLKWAHDARTGEPRYIHDDEVVEHRCTCVCPACQLNLTPVMPGQPMRVRPTAHFRHPPGAQKDACTIVAARLAATHLLHEQGFIDLPRRTMSRTATGFSGRGYEVWVEAPAERGMIGSARLLDHATAELTLDDGRTLLIDLTGRRDAADGPDGRAMVTISLSDPDLAMLSPEDIRARLRILPDIRWCSHWQDRTLAARGDEEAARAAHDALDDWDATDEADFRFRLTSDIDDATAQRWRRETLLHREVKAILERARRIATPGLEVSARREPPDEFLGEWETDTLRMTWFSPPKKLELTDVQLEQRRGRIVPDVIATLDGSKISTVGITDTWVNDDFEEEIEDTFSSPWPSTVLVEVTVTHGIDDEKLQRIRQLNIATLEIDLGKLGGRLNREALSDLVVNQTLGKRWVHHPIFSIKRQRLDAALDAHPVTLRYRERLFELMCPRWLALPVSDWTVSYLEAVTTFHDANVRIRNARRRHHGDGPQPTLLGVHSDEWAQIMEAASALSAHGLPGADDPVLLDESGLIARLLSIQHNKGVGYDVRTGYQVLNAIMQSGKHNKRWDSLYAIAVKAYELETHFTGEQASKYKAWRQTLIDRIDAGDEAYLRPATFDALLSALFPKMAEGIGRGYGRLTEQT</sequence>
<organism evidence="2 3">
    <name type="scientific">Aromatoleum evansii</name>
    <name type="common">Azoarcus evansii</name>
    <dbReference type="NCBI Taxonomy" id="59406"/>
    <lineage>
        <taxon>Bacteria</taxon>
        <taxon>Pseudomonadati</taxon>
        <taxon>Pseudomonadota</taxon>
        <taxon>Betaproteobacteria</taxon>
        <taxon>Rhodocyclales</taxon>
        <taxon>Rhodocyclaceae</taxon>
        <taxon>Aromatoleum</taxon>
    </lineage>
</organism>
<name>A0ABZ1AHN1_AROEV</name>
<protein>
    <submittedName>
        <fullName evidence="2">Uncharacterized protein</fullName>
    </submittedName>
</protein>
<accession>A0ABZ1AHN1</accession>
<keyword evidence="3" id="KW-1185">Reference proteome</keyword>
<evidence type="ECO:0000313" key="2">
    <source>
        <dbReference type="EMBL" id="WRL44107.1"/>
    </source>
</evidence>
<evidence type="ECO:0000256" key="1">
    <source>
        <dbReference type="SAM" id="MobiDB-lite"/>
    </source>
</evidence>
<feature type="region of interest" description="Disordered" evidence="1">
    <location>
        <begin position="1"/>
        <end position="21"/>
    </location>
</feature>
<dbReference type="EMBL" id="CP141259">
    <property type="protein sequence ID" value="WRL44107.1"/>
    <property type="molecule type" value="Genomic_DNA"/>
</dbReference>
<dbReference type="RefSeq" id="WP_407277555.1">
    <property type="nucleotide sequence ID" value="NZ_CP141259.1"/>
</dbReference>
<evidence type="ECO:0000313" key="3">
    <source>
        <dbReference type="Proteomes" id="UP001626593"/>
    </source>
</evidence>
<gene>
    <name evidence="2" type="ORF">U5817_12890</name>
</gene>
<proteinExistence type="predicted"/>
<dbReference type="Proteomes" id="UP001626593">
    <property type="component" value="Chromosome"/>
</dbReference>